<dbReference type="Gramene" id="mRNA:HanXRQr2_Chr09g0400291">
    <property type="protein sequence ID" value="mRNA:HanXRQr2_Chr09g0400291"/>
    <property type="gene ID" value="HanXRQr2_Chr09g0400291"/>
</dbReference>
<dbReference type="EMBL" id="CM007898">
    <property type="protein sequence ID" value="OTG15854.1"/>
    <property type="molecule type" value="Genomic_DNA"/>
</dbReference>
<evidence type="ECO:0000256" key="1">
    <source>
        <dbReference type="SAM" id="SignalP"/>
    </source>
</evidence>
<organism evidence="3 4">
    <name type="scientific">Helianthus annuus</name>
    <name type="common">Common sunflower</name>
    <dbReference type="NCBI Taxonomy" id="4232"/>
    <lineage>
        <taxon>Eukaryota</taxon>
        <taxon>Viridiplantae</taxon>
        <taxon>Streptophyta</taxon>
        <taxon>Embryophyta</taxon>
        <taxon>Tracheophyta</taxon>
        <taxon>Spermatophyta</taxon>
        <taxon>Magnoliopsida</taxon>
        <taxon>eudicotyledons</taxon>
        <taxon>Gunneridae</taxon>
        <taxon>Pentapetalae</taxon>
        <taxon>asterids</taxon>
        <taxon>campanulids</taxon>
        <taxon>Asterales</taxon>
        <taxon>Asteraceae</taxon>
        <taxon>Asteroideae</taxon>
        <taxon>Heliantheae alliance</taxon>
        <taxon>Heliantheae</taxon>
        <taxon>Helianthus</taxon>
    </lineage>
</organism>
<evidence type="ECO:0000313" key="2">
    <source>
        <dbReference type="EMBL" id="KAF5791925.1"/>
    </source>
</evidence>
<reference evidence="2" key="3">
    <citation type="submission" date="2020-06" db="EMBL/GenBank/DDBJ databases">
        <title>Helianthus annuus Genome sequencing and assembly Release 2.</title>
        <authorList>
            <person name="Gouzy J."/>
            <person name="Langlade N."/>
            <person name="Munos S."/>
        </authorList>
    </citation>
    <scope>NUCLEOTIDE SEQUENCE</scope>
    <source>
        <tissue evidence="2">Leaves</tissue>
    </source>
</reference>
<proteinExistence type="predicted"/>
<gene>
    <name evidence="3" type="ORF">HannXRQ_Chr09g0264971</name>
    <name evidence="2" type="ORF">HanXRQr2_Chr09g0400291</name>
</gene>
<name>A0A251TY70_HELAN</name>
<keyword evidence="1" id="KW-0732">Signal</keyword>
<dbReference type="Proteomes" id="UP000215914">
    <property type="component" value="Chromosome 9"/>
</dbReference>
<dbReference type="InParanoid" id="A0A251TY70"/>
<sequence>MFWLLFIFIFFIYSHQNIDVSVIVHLHLLHHFSKSIRLNSTSTNEKAHKATIFSILASIFVSKNRRSGQ</sequence>
<accession>A0A251TY70</accession>
<reference evidence="3" key="2">
    <citation type="submission" date="2017-02" db="EMBL/GenBank/DDBJ databases">
        <title>Sunflower complete genome.</title>
        <authorList>
            <person name="Langlade N."/>
            <person name="Munos S."/>
        </authorList>
    </citation>
    <scope>NUCLEOTIDE SEQUENCE [LARGE SCALE GENOMIC DNA]</scope>
    <source>
        <tissue evidence="3">Leaves</tissue>
    </source>
</reference>
<reference evidence="2 4" key="1">
    <citation type="journal article" date="2017" name="Nature">
        <title>The sunflower genome provides insights into oil metabolism, flowering and Asterid evolution.</title>
        <authorList>
            <person name="Badouin H."/>
            <person name="Gouzy J."/>
            <person name="Grassa C.J."/>
            <person name="Murat F."/>
            <person name="Staton S.E."/>
            <person name="Cottret L."/>
            <person name="Lelandais-Briere C."/>
            <person name="Owens G.L."/>
            <person name="Carrere S."/>
            <person name="Mayjonade B."/>
            <person name="Legrand L."/>
            <person name="Gill N."/>
            <person name="Kane N.C."/>
            <person name="Bowers J.E."/>
            <person name="Hubner S."/>
            <person name="Bellec A."/>
            <person name="Berard A."/>
            <person name="Berges H."/>
            <person name="Blanchet N."/>
            <person name="Boniface M.C."/>
            <person name="Brunel D."/>
            <person name="Catrice O."/>
            <person name="Chaidir N."/>
            <person name="Claudel C."/>
            <person name="Donnadieu C."/>
            <person name="Faraut T."/>
            <person name="Fievet G."/>
            <person name="Helmstetter N."/>
            <person name="King M."/>
            <person name="Knapp S.J."/>
            <person name="Lai Z."/>
            <person name="Le Paslier M.C."/>
            <person name="Lippi Y."/>
            <person name="Lorenzon L."/>
            <person name="Mandel J.R."/>
            <person name="Marage G."/>
            <person name="Marchand G."/>
            <person name="Marquand E."/>
            <person name="Bret-Mestries E."/>
            <person name="Morien E."/>
            <person name="Nambeesan S."/>
            <person name="Nguyen T."/>
            <person name="Pegot-Espagnet P."/>
            <person name="Pouilly N."/>
            <person name="Raftis F."/>
            <person name="Sallet E."/>
            <person name="Schiex T."/>
            <person name="Thomas J."/>
            <person name="Vandecasteele C."/>
            <person name="Vares D."/>
            <person name="Vear F."/>
            <person name="Vautrin S."/>
            <person name="Crespi M."/>
            <person name="Mangin B."/>
            <person name="Burke J.M."/>
            <person name="Salse J."/>
            <person name="Munos S."/>
            <person name="Vincourt P."/>
            <person name="Rieseberg L.H."/>
            <person name="Langlade N.B."/>
        </authorList>
    </citation>
    <scope>NUCLEOTIDE SEQUENCE [LARGE SCALE GENOMIC DNA]</scope>
    <source>
        <strain evidence="4">cv. SF193</strain>
        <tissue evidence="2">Leaves</tissue>
    </source>
</reference>
<evidence type="ECO:0000313" key="4">
    <source>
        <dbReference type="Proteomes" id="UP000215914"/>
    </source>
</evidence>
<dbReference type="AlphaFoldDB" id="A0A251TY70"/>
<feature type="signal peptide" evidence="1">
    <location>
        <begin position="1"/>
        <end position="16"/>
    </location>
</feature>
<evidence type="ECO:0000313" key="3">
    <source>
        <dbReference type="EMBL" id="OTG15854.1"/>
    </source>
</evidence>
<feature type="chain" id="PRO_5013010229" description="Secreted protein" evidence="1">
    <location>
        <begin position="17"/>
        <end position="69"/>
    </location>
</feature>
<protein>
    <recommendedName>
        <fullName evidence="5">Secreted protein</fullName>
    </recommendedName>
</protein>
<keyword evidence="4" id="KW-1185">Reference proteome</keyword>
<evidence type="ECO:0008006" key="5">
    <source>
        <dbReference type="Google" id="ProtNLM"/>
    </source>
</evidence>
<dbReference type="EMBL" id="MNCJ02000324">
    <property type="protein sequence ID" value="KAF5791925.1"/>
    <property type="molecule type" value="Genomic_DNA"/>
</dbReference>